<evidence type="ECO:0000256" key="3">
    <source>
        <dbReference type="ARBA" id="ARBA00023163"/>
    </source>
</evidence>
<dbReference type="RefSeq" id="WP_381169649.1">
    <property type="nucleotide sequence ID" value="NZ_JBHSFK010000004.1"/>
</dbReference>
<reference evidence="7" key="1">
    <citation type="journal article" date="2019" name="Int. J. Syst. Evol. Microbiol.">
        <title>The Global Catalogue of Microorganisms (GCM) 10K type strain sequencing project: providing services to taxonomists for standard genome sequencing and annotation.</title>
        <authorList>
            <consortium name="The Broad Institute Genomics Platform"/>
            <consortium name="The Broad Institute Genome Sequencing Center for Infectious Disease"/>
            <person name="Wu L."/>
            <person name="Ma J."/>
        </authorList>
    </citation>
    <scope>NUCLEOTIDE SEQUENCE [LARGE SCALE GENOMIC DNA]</scope>
    <source>
        <strain evidence="7">CGMCC 4.7177</strain>
    </source>
</reference>
<proteinExistence type="predicted"/>
<dbReference type="InterPro" id="IPR050109">
    <property type="entry name" value="HTH-type_TetR-like_transc_reg"/>
</dbReference>
<accession>A0ABV9AHY3</accession>
<name>A0ABV9AHY3_9ACTN</name>
<feature type="DNA-binding region" description="H-T-H motif" evidence="4">
    <location>
        <begin position="33"/>
        <end position="52"/>
    </location>
</feature>
<keyword evidence="1" id="KW-0805">Transcription regulation</keyword>
<protein>
    <submittedName>
        <fullName evidence="6">TetR/AcrR family transcriptional regulator</fullName>
    </submittedName>
</protein>
<sequence length="199" mass="21896">MQDRQDRRVLRSRAALMAAAVRLVSERRTTTLPVADLSNAADVSRQLVYLQFGDRDALLVAAAADLVERELLPEVRDDSAPHRVRLLAMARHFARHRSFYRAMLTGSCAFPMARALNRLFAPLVTGEGLREVFGELDETTARDLAAMFTGGTGAIVNDWVIEAADPLDPEELADRLLRVTTVLAHHRSSSPPPTGGSPR</sequence>
<dbReference type="Gene3D" id="1.10.357.10">
    <property type="entry name" value="Tetracycline Repressor, domain 2"/>
    <property type="match status" value="1"/>
</dbReference>
<evidence type="ECO:0000256" key="4">
    <source>
        <dbReference type="PROSITE-ProRule" id="PRU00335"/>
    </source>
</evidence>
<dbReference type="InterPro" id="IPR001647">
    <property type="entry name" value="HTH_TetR"/>
</dbReference>
<feature type="domain" description="HTH tetR-type" evidence="5">
    <location>
        <begin position="10"/>
        <end position="70"/>
    </location>
</feature>
<evidence type="ECO:0000313" key="7">
    <source>
        <dbReference type="Proteomes" id="UP001595839"/>
    </source>
</evidence>
<evidence type="ECO:0000256" key="1">
    <source>
        <dbReference type="ARBA" id="ARBA00023015"/>
    </source>
</evidence>
<dbReference type="SUPFAM" id="SSF46689">
    <property type="entry name" value="Homeodomain-like"/>
    <property type="match status" value="1"/>
</dbReference>
<comment type="caution">
    <text evidence="6">The sequence shown here is derived from an EMBL/GenBank/DDBJ whole genome shotgun (WGS) entry which is preliminary data.</text>
</comment>
<dbReference type="PANTHER" id="PTHR30055">
    <property type="entry name" value="HTH-TYPE TRANSCRIPTIONAL REGULATOR RUTR"/>
    <property type="match status" value="1"/>
</dbReference>
<gene>
    <name evidence="6" type="ORF">ACFPIH_08035</name>
</gene>
<keyword evidence="7" id="KW-1185">Reference proteome</keyword>
<keyword evidence="3" id="KW-0804">Transcription</keyword>
<dbReference type="Pfam" id="PF00440">
    <property type="entry name" value="TetR_N"/>
    <property type="match status" value="1"/>
</dbReference>
<dbReference type="Proteomes" id="UP001595839">
    <property type="component" value="Unassembled WGS sequence"/>
</dbReference>
<evidence type="ECO:0000259" key="5">
    <source>
        <dbReference type="PROSITE" id="PS50977"/>
    </source>
</evidence>
<keyword evidence="2 4" id="KW-0238">DNA-binding</keyword>
<dbReference type="PROSITE" id="PS50977">
    <property type="entry name" value="HTH_TETR_2"/>
    <property type="match status" value="1"/>
</dbReference>
<dbReference type="PANTHER" id="PTHR30055:SF234">
    <property type="entry name" value="HTH-TYPE TRANSCRIPTIONAL REGULATOR BETI"/>
    <property type="match status" value="1"/>
</dbReference>
<organism evidence="6 7">
    <name type="scientific">Streptomyces vulcanius</name>
    <dbReference type="NCBI Taxonomy" id="1441876"/>
    <lineage>
        <taxon>Bacteria</taxon>
        <taxon>Bacillati</taxon>
        <taxon>Actinomycetota</taxon>
        <taxon>Actinomycetes</taxon>
        <taxon>Kitasatosporales</taxon>
        <taxon>Streptomycetaceae</taxon>
        <taxon>Streptomyces</taxon>
    </lineage>
</organism>
<evidence type="ECO:0000313" key="6">
    <source>
        <dbReference type="EMBL" id="MFC4499478.1"/>
    </source>
</evidence>
<evidence type="ECO:0000256" key="2">
    <source>
        <dbReference type="ARBA" id="ARBA00023125"/>
    </source>
</evidence>
<dbReference type="InterPro" id="IPR009057">
    <property type="entry name" value="Homeodomain-like_sf"/>
</dbReference>
<dbReference type="EMBL" id="JBHSFK010000004">
    <property type="protein sequence ID" value="MFC4499478.1"/>
    <property type="molecule type" value="Genomic_DNA"/>
</dbReference>